<organism evidence="2">
    <name type="scientific">Spirodela intermedia</name>
    <name type="common">Intermediate duckweed</name>
    <dbReference type="NCBI Taxonomy" id="51605"/>
    <lineage>
        <taxon>Eukaryota</taxon>
        <taxon>Viridiplantae</taxon>
        <taxon>Streptophyta</taxon>
        <taxon>Embryophyta</taxon>
        <taxon>Tracheophyta</taxon>
        <taxon>Spermatophyta</taxon>
        <taxon>Magnoliopsida</taxon>
        <taxon>Liliopsida</taxon>
        <taxon>Araceae</taxon>
        <taxon>Lemnoideae</taxon>
        <taxon>Spirodela</taxon>
    </lineage>
</organism>
<dbReference type="EMBL" id="LR743598">
    <property type="protein sequence ID" value="CAA2629375.1"/>
    <property type="molecule type" value="Genomic_DNA"/>
</dbReference>
<proteinExistence type="predicted"/>
<keyword evidence="3" id="KW-1185">Reference proteome</keyword>
<name>A0A7I8JET0_SPIIN</name>
<feature type="signal peptide" evidence="1">
    <location>
        <begin position="1"/>
        <end position="26"/>
    </location>
</feature>
<evidence type="ECO:0000313" key="3">
    <source>
        <dbReference type="Proteomes" id="UP001189122"/>
    </source>
</evidence>
<keyword evidence="1" id="KW-0732">Signal</keyword>
<dbReference type="AlphaFoldDB" id="A0A7I8JET0"/>
<evidence type="ECO:0000313" key="2">
    <source>
        <dbReference type="EMBL" id="CAA2629375.1"/>
    </source>
</evidence>
<evidence type="ECO:0000256" key="1">
    <source>
        <dbReference type="SAM" id="SignalP"/>
    </source>
</evidence>
<sequence>MATARSLTIFMALAVLLASVAFPACCDIPSDAVSYKFYYNPFWRAYFFGDAECSGSASNVVSNSVDCVNEVTFKSALLTDESSIEMVTEKQPPIDESE</sequence>
<dbReference type="EMBL" id="CACRZD030000011">
    <property type="protein sequence ID" value="CAA6668619.1"/>
    <property type="molecule type" value="Genomic_DNA"/>
</dbReference>
<accession>A0A7I8JET0</accession>
<reference evidence="2 3" key="1">
    <citation type="submission" date="2019-12" db="EMBL/GenBank/DDBJ databases">
        <authorList>
            <person name="Scholz U."/>
            <person name="Mascher M."/>
            <person name="Fiebig A."/>
        </authorList>
    </citation>
    <scope>NUCLEOTIDE SEQUENCE</scope>
</reference>
<gene>
    <name evidence="2" type="ORF">SI7747_11015013</name>
</gene>
<dbReference type="Proteomes" id="UP001189122">
    <property type="component" value="Unassembled WGS sequence"/>
</dbReference>
<feature type="chain" id="PRO_5029557813" evidence="1">
    <location>
        <begin position="27"/>
        <end position="98"/>
    </location>
</feature>
<protein>
    <submittedName>
        <fullName evidence="2">Uncharacterized protein</fullName>
    </submittedName>
</protein>